<dbReference type="AlphaFoldDB" id="A0AAV7NJS1"/>
<feature type="region of interest" description="Disordered" evidence="1">
    <location>
        <begin position="1"/>
        <end position="40"/>
    </location>
</feature>
<dbReference type="EMBL" id="JANPWB010000012">
    <property type="protein sequence ID" value="KAJ1116325.1"/>
    <property type="molecule type" value="Genomic_DNA"/>
</dbReference>
<accession>A0AAV7NJS1</accession>
<feature type="compositionally biased region" description="Low complexity" evidence="1">
    <location>
        <begin position="1"/>
        <end position="12"/>
    </location>
</feature>
<evidence type="ECO:0000313" key="3">
    <source>
        <dbReference type="Proteomes" id="UP001066276"/>
    </source>
</evidence>
<reference evidence="2" key="1">
    <citation type="journal article" date="2022" name="bioRxiv">
        <title>Sequencing and chromosome-scale assembly of the giantPleurodeles waltlgenome.</title>
        <authorList>
            <person name="Brown T."/>
            <person name="Elewa A."/>
            <person name="Iarovenko S."/>
            <person name="Subramanian E."/>
            <person name="Araus A.J."/>
            <person name="Petzold A."/>
            <person name="Susuki M."/>
            <person name="Suzuki K.-i.T."/>
            <person name="Hayashi T."/>
            <person name="Toyoda A."/>
            <person name="Oliveira C."/>
            <person name="Osipova E."/>
            <person name="Leigh N.D."/>
            <person name="Simon A."/>
            <person name="Yun M.H."/>
        </authorList>
    </citation>
    <scope>NUCLEOTIDE SEQUENCE</scope>
    <source>
        <strain evidence="2">20211129_DDA</strain>
        <tissue evidence="2">Liver</tissue>
    </source>
</reference>
<feature type="compositionally biased region" description="Pro residues" evidence="1">
    <location>
        <begin position="13"/>
        <end position="22"/>
    </location>
</feature>
<name>A0AAV7NJS1_PLEWA</name>
<sequence length="100" mass="10244">MKPAAAAIKEAAYPPPHQPPPGVRSGCGTDSSASATATGKVDPLFSIRGGSAGHARVCFKAVWGSRAPAGHSYMGAILTTPHSPNFERGFAERTQLILGS</sequence>
<feature type="compositionally biased region" description="Polar residues" evidence="1">
    <location>
        <begin position="28"/>
        <end position="37"/>
    </location>
</feature>
<keyword evidence="3" id="KW-1185">Reference proteome</keyword>
<dbReference type="Proteomes" id="UP001066276">
    <property type="component" value="Chromosome 8"/>
</dbReference>
<evidence type="ECO:0000256" key="1">
    <source>
        <dbReference type="SAM" id="MobiDB-lite"/>
    </source>
</evidence>
<proteinExistence type="predicted"/>
<organism evidence="2 3">
    <name type="scientific">Pleurodeles waltl</name>
    <name type="common">Iberian ribbed newt</name>
    <dbReference type="NCBI Taxonomy" id="8319"/>
    <lineage>
        <taxon>Eukaryota</taxon>
        <taxon>Metazoa</taxon>
        <taxon>Chordata</taxon>
        <taxon>Craniata</taxon>
        <taxon>Vertebrata</taxon>
        <taxon>Euteleostomi</taxon>
        <taxon>Amphibia</taxon>
        <taxon>Batrachia</taxon>
        <taxon>Caudata</taxon>
        <taxon>Salamandroidea</taxon>
        <taxon>Salamandridae</taxon>
        <taxon>Pleurodelinae</taxon>
        <taxon>Pleurodeles</taxon>
    </lineage>
</organism>
<protein>
    <submittedName>
        <fullName evidence="2">Uncharacterized protein</fullName>
    </submittedName>
</protein>
<evidence type="ECO:0000313" key="2">
    <source>
        <dbReference type="EMBL" id="KAJ1116325.1"/>
    </source>
</evidence>
<gene>
    <name evidence="2" type="ORF">NDU88_004540</name>
</gene>
<comment type="caution">
    <text evidence="2">The sequence shown here is derived from an EMBL/GenBank/DDBJ whole genome shotgun (WGS) entry which is preliminary data.</text>
</comment>